<evidence type="ECO:0000256" key="1">
    <source>
        <dbReference type="SAM" id="MobiDB-lite"/>
    </source>
</evidence>
<reference evidence="2 3" key="1">
    <citation type="submission" date="2011-12" db="EMBL/GenBank/DDBJ databases">
        <title>Complete sequence of Mycobacterium rhodesiae NBB3.</title>
        <authorList>
            <consortium name="US DOE Joint Genome Institute"/>
            <person name="Lucas S."/>
            <person name="Han J."/>
            <person name="Lapidus A."/>
            <person name="Cheng J.-F."/>
            <person name="Goodwin L."/>
            <person name="Pitluck S."/>
            <person name="Peters L."/>
            <person name="Mikhailova N."/>
            <person name="Gu W."/>
            <person name="Detter J.C."/>
            <person name="Han C."/>
            <person name="Tapia R."/>
            <person name="Land M."/>
            <person name="Hauser L."/>
            <person name="Kyrpides N."/>
            <person name="Ivanova N."/>
            <person name="Pagani I."/>
            <person name="Mattes T."/>
            <person name="Holmes A."/>
            <person name="Rutledge P."/>
            <person name="Paulsen I."/>
            <person name="Coleman N."/>
            <person name="Woyke T."/>
        </authorList>
    </citation>
    <scope>NUCLEOTIDE SEQUENCE [LARGE SCALE GENOMIC DNA]</scope>
    <source>
        <strain evidence="2 3">NBB3</strain>
    </source>
</reference>
<feature type="region of interest" description="Disordered" evidence="1">
    <location>
        <begin position="6"/>
        <end position="26"/>
    </location>
</feature>
<name>G8RXN5_MYCRN</name>
<dbReference type="KEGG" id="mrh:MycrhN_5173"/>
<proteinExistence type="predicted"/>
<sequence length="122" mass="12645">MKVVTLDVGDARGEAETSGQLAQRGGQVGGIEPARVRDHLDAPVETGAQHLLHLGEEGARVPAGRVLGLGLGQDEHGQLGQVVTAQDVDRSALDHLSGCGDAVAVEPEQLPMRTRTLTADAL</sequence>
<evidence type="ECO:0000313" key="3">
    <source>
        <dbReference type="Proteomes" id="UP000005442"/>
    </source>
</evidence>
<keyword evidence="3" id="KW-1185">Reference proteome</keyword>
<dbReference type="HOGENOM" id="CLU_2024171_0_0_11"/>
<dbReference type="EMBL" id="CP003169">
    <property type="protein sequence ID" value="AEV75648.1"/>
    <property type="molecule type" value="Genomic_DNA"/>
</dbReference>
<dbReference type="AlphaFoldDB" id="G8RXN5"/>
<evidence type="ECO:0000313" key="2">
    <source>
        <dbReference type="EMBL" id="AEV75648.1"/>
    </source>
</evidence>
<accession>G8RXN5</accession>
<protein>
    <submittedName>
        <fullName evidence="2">Uncharacterized protein</fullName>
    </submittedName>
</protein>
<gene>
    <name evidence="2" type="ordered locus">MycrhN_5173</name>
</gene>
<dbReference type="Proteomes" id="UP000005442">
    <property type="component" value="Chromosome"/>
</dbReference>
<organism evidence="2 3">
    <name type="scientific">Mycolicibacterium rhodesiae (strain NBB3)</name>
    <name type="common">Mycobacterium rhodesiae</name>
    <dbReference type="NCBI Taxonomy" id="710685"/>
    <lineage>
        <taxon>Bacteria</taxon>
        <taxon>Bacillati</taxon>
        <taxon>Actinomycetota</taxon>
        <taxon>Actinomycetes</taxon>
        <taxon>Mycobacteriales</taxon>
        <taxon>Mycobacteriaceae</taxon>
        <taxon>Mycolicibacterium</taxon>
    </lineage>
</organism>